<dbReference type="EMBL" id="LR796387">
    <property type="protein sequence ID" value="CAB4141137.1"/>
    <property type="molecule type" value="Genomic_DNA"/>
</dbReference>
<accession>A0A6J5M6L4</accession>
<name>A0A6J5M6L4_9CAUD</name>
<proteinExistence type="predicted"/>
<sequence length="419" mass="43792">MGFSSYDDLINQATTNNKIWTQPWNKITPTVMTAGRWYDLFLGAGDRGQGYHGNYVKNWGFDSAAEWTAGTGWAWGVTGVFTKTAGTASNLTQTSGITLESGVTYTVIITTSGVTAGQIQIQLGGGTAGTAITTSTTTTQAVVAGATQSIDIVANSTFAGSVDNFIVIAGPINGQSPRFAPYDATMQGCIWPGDLISGTATKHLLTMSAQTAGATTVPITLLLVDMLGCYARIDGNVGTALTLANTLTLPRYTTGTGVMAYSVVAPATTGATAHNCLMTYTNQANVNTRSLPQSVAATVSAVNSHIYHTGTAANNIGPFLPLQAGDTGIRSVQTWQQSAANGTASTFTNLVLAKPIMELQLTTQFLLSERDMLNQFPSLPLIQEAAATKNACLSWIAYAGAATPASTNFFGVNRYVWGG</sequence>
<organism evidence="1">
    <name type="scientific">uncultured Caudovirales phage</name>
    <dbReference type="NCBI Taxonomy" id="2100421"/>
    <lineage>
        <taxon>Viruses</taxon>
        <taxon>Duplodnaviria</taxon>
        <taxon>Heunggongvirae</taxon>
        <taxon>Uroviricota</taxon>
        <taxon>Caudoviricetes</taxon>
        <taxon>Peduoviridae</taxon>
        <taxon>Maltschvirus</taxon>
        <taxon>Maltschvirus maltsch</taxon>
    </lineage>
</organism>
<protein>
    <submittedName>
        <fullName evidence="1">Uncharacterized protein</fullName>
    </submittedName>
</protein>
<gene>
    <name evidence="1" type="ORF">UFOVP412_33</name>
</gene>
<reference evidence="1" key="1">
    <citation type="submission" date="2020-04" db="EMBL/GenBank/DDBJ databases">
        <authorList>
            <person name="Chiriac C."/>
            <person name="Salcher M."/>
            <person name="Ghai R."/>
            <person name="Kavagutti S V."/>
        </authorList>
    </citation>
    <scope>NUCLEOTIDE SEQUENCE</scope>
</reference>
<evidence type="ECO:0000313" key="1">
    <source>
        <dbReference type="EMBL" id="CAB4141137.1"/>
    </source>
</evidence>